<dbReference type="RefSeq" id="WP_067777620.1">
    <property type="nucleotide sequence ID" value="NZ_LIGX01000040.1"/>
</dbReference>
<sequence length="141" mass="15309">MSDYLTDDMQYTQQRVQGSMTRRAEMTQGYLTSKRCRITLPAGVVSGDSIRVTRLMPRQVLIPHLCSLAVSGSVTNLTVKVGTDKEPTKFADSVNLASSKAFIAKDAGSLDEDADLVVTLTAAPTYTQGAVLDFWLIFSAL</sequence>
<dbReference type="EMBL" id="LT629973">
    <property type="protein sequence ID" value="SEH99330.1"/>
    <property type="molecule type" value="Genomic_DNA"/>
</dbReference>
<name>A0A1C7PA02_9BACT</name>
<organism evidence="1 2">
    <name type="scientific">Akkermansia glycaniphila</name>
    <dbReference type="NCBI Taxonomy" id="1679444"/>
    <lineage>
        <taxon>Bacteria</taxon>
        <taxon>Pseudomonadati</taxon>
        <taxon>Verrucomicrobiota</taxon>
        <taxon>Verrucomicrobiia</taxon>
        <taxon>Verrucomicrobiales</taxon>
        <taxon>Akkermansiaceae</taxon>
        <taxon>Akkermansia</taxon>
    </lineage>
</organism>
<protein>
    <submittedName>
        <fullName evidence="1">Uncharacterized protein</fullName>
    </submittedName>
</protein>
<proteinExistence type="predicted"/>
<evidence type="ECO:0000313" key="2">
    <source>
        <dbReference type="Proteomes" id="UP000176204"/>
    </source>
</evidence>
<evidence type="ECO:0000313" key="1">
    <source>
        <dbReference type="EMBL" id="SEH99330.1"/>
    </source>
</evidence>
<dbReference type="Proteomes" id="UP000176204">
    <property type="component" value="Chromosome I"/>
</dbReference>
<keyword evidence="2" id="KW-1185">Reference proteome</keyword>
<dbReference type="STRING" id="1679444.PYTT_2380"/>
<accession>A0A1C7PA02</accession>
<gene>
    <name evidence="1" type="ORF">PYTT_2380</name>
</gene>
<reference evidence="2" key="1">
    <citation type="submission" date="2016-09" db="EMBL/GenBank/DDBJ databases">
        <authorList>
            <person name="Koehorst J."/>
        </authorList>
    </citation>
    <scope>NUCLEOTIDE SEQUENCE [LARGE SCALE GENOMIC DNA]</scope>
</reference>
<dbReference type="AlphaFoldDB" id="A0A1C7PA02"/>
<dbReference type="KEGG" id="agl:PYTT_2380"/>